<dbReference type="InterPro" id="IPR020806">
    <property type="entry name" value="PKS_PP-bd"/>
</dbReference>
<dbReference type="Gene3D" id="1.10.1240.100">
    <property type="match status" value="1"/>
</dbReference>
<dbReference type="PROSITE" id="PS50075">
    <property type="entry name" value="CARRIER"/>
    <property type="match status" value="1"/>
</dbReference>
<dbReference type="EMBL" id="JBEYRS010000006">
    <property type="protein sequence ID" value="MEW2363814.1"/>
    <property type="molecule type" value="Genomic_DNA"/>
</dbReference>
<dbReference type="PROSITE" id="PS52004">
    <property type="entry name" value="KS3_2"/>
    <property type="match status" value="1"/>
</dbReference>
<keyword evidence="1" id="KW-0596">Phosphopantetheine</keyword>
<evidence type="ECO:0000256" key="2">
    <source>
        <dbReference type="ARBA" id="ARBA00022553"/>
    </source>
</evidence>
<dbReference type="InterPro" id="IPR032821">
    <property type="entry name" value="PKS_assoc"/>
</dbReference>
<dbReference type="SMART" id="SM00824">
    <property type="entry name" value="PKS_TE"/>
    <property type="match status" value="1"/>
</dbReference>
<dbReference type="Pfam" id="PF00550">
    <property type="entry name" value="PP-binding"/>
    <property type="match status" value="1"/>
</dbReference>
<dbReference type="SUPFAM" id="SSF53474">
    <property type="entry name" value="alpha/beta-Hydrolases"/>
    <property type="match status" value="1"/>
</dbReference>
<keyword evidence="4" id="KW-0012">Acyltransferase</keyword>
<dbReference type="SUPFAM" id="SSF53901">
    <property type="entry name" value="Thiolase-like"/>
    <property type="match status" value="1"/>
</dbReference>
<dbReference type="InterPro" id="IPR050091">
    <property type="entry name" value="PKS_NRPS_Biosynth_Enz"/>
</dbReference>
<dbReference type="CDD" id="cd00833">
    <property type="entry name" value="PKS"/>
    <property type="match status" value="1"/>
</dbReference>
<dbReference type="InterPro" id="IPR006162">
    <property type="entry name" value="Ppantetheine_attach_site"/>
</dbReference>
<dbReference type="InterPro" id="IPR029058">
    <property type="entry name" value="AB_hydrolase_fold"/>
</dbReference>
<keyword evidence="3" id="KW-0808">Transferase</keyword>
<keyword evidence="8" id="KW-1185">Reference proteome</keyword>
<feature type="domain" description="Carrier" evidence="5">
    <location>
        <begin position="589"/>
        <end position="664"/>
    </location>
</feature>
<dbReference type="InterPro" id="IPR018201">
    <property type="entry name" value="Ketoacyl_synth_AS"/>
</dbReference>
<dbReference type="Pfam" id="PF00109">
    <property type="entry name" value="ketoacyl-synt"/>
    <property type="match status" value="1"/>
</dbReference>
<dbReference type="SUPFAM" id="SSF47336">
    <property type="entry name" value="ACP-like"/>
    <property type="match status" value="1"/>
</dbReference>
<dbReference type="PROSITE" id="PS00606">
    <property type="entry name" value="KS3_1"/>
    <property type="match status" value="1"/>
</dbReference>
<evidence type="ECO:0000313" key="8">
    <source>
        <dbReference type="Proteomes" id="UP001553843"/>
    </source>
</evidence>
<keyword evidence="2" id="KW-0597">Phosphoprotein</keyword>
<dbReference type="Gene3D" id="1.10.1200.10">
    <property type="entry name" value="ACP-like"/>
    <property type="match status" value="1"/>
</dbReference>
<dbReference type="Pfam" id="PF02801">
    <property type="entry name" value="Ketoacyl-synt_C"/>
    <property type="match status" value="1"/>
</dbReference>
<reference evidence="7 8" key="1">
    <citation type="submission" date="2024-06" db="EMBL/GenBank/DDBJ databases">
        <title>The Natural Products Discovery Center: Release of the First 8490 Sequenced Strains for Exploring Actinobacteria Biosynthetic Diversity.</title>
        <authorList>
            <person name="Kalkreuter E."/>
            <person name="Kautsar S.A."/>
            <person name="Yang D."/>
            <person name="Bader C.D."/>
            <person name="Teijaro C.N."/>
            <person name="Fluegel L."/>
            <person name="Davis C.M."/>
            <person name="Simpson J.R."/>
            <person name="Lauterbach L."/>
            <person name="Steele A.D."/>
            <person name="Gui C."/>
            <person name="Meng S."/>
            <person name="Li G."/>
            <person name="Viehrig K."/>
            <person name="Ye F."/>
            <person name="Su P."/>
            <person name="Kiefer A.F."/>
            <person name="Nichols A."/>
            <person name="Cepeda A.J."/>
            <person name="Yan W."/>
            <person name="Fan B."/>
            <person name="Jiang Y."/>
            <person name="Adhikari A."/>
            <person name="Zheng C.-J."/>
            <person name="Schuster L."/>
            <person name="Cowan T.M."/>
            <person name="Smanski M.J."/>
            <person name="Chevrette M.G."/>
            <person name="De Carvalho L.P.S."/>
            <person name="Shen B."/>
        </authorList>
    </citation>
    <scope>NUCLEOTIDE SEQUENCE [LARGE SCALE GENOMIC DNA]</scope>
    <source>
        <strain evidence="7 8">NPDC047833</strain>
    </source>
</reference>
<dbReference type="Pfam" id="PF16197">
    <property type="entry name" value="KAsynt_C_assoc"/>
    <property type="match status" value="1"/>
</dbReference>
<dbReference type="InterPro" id="IPR001031">
    <property type="entry name" value="Thioesterase"/>
</dbReference>
<dbReference type="InterPro" id="IPR020841">
    <property type="entry name" value="PKS_Beta-ketoAc_synthase_dom"/>
</dbReference>
<dbReference type="Gene3D" id="3.40.50.1820">
    <property type="entry name" value="alpha/beta hydrolase"/>
    <property type="match status" value="1"/>
</dbReference>
<evidence type="ECO:0000256" key="3">
    <source>
        <dbReference type="ARBA" id="ARBA00022679"/>
    </source>
</evidence>
<dbReference type="RefSeq" id="WP_359779497.1">
    <property type="nucleotide sequence ID" value="NZ_JBEYRR010000006.1"/>
</dbReference>
<evidence type="ECO:0000256" key="4">
    <source>
        <dbReference type="ARBA" id="ARBA00023315"/>
    </source>
</evidence>
<dbReference type="InterPro" id="IPR009081">
    <property type="entry name" value="PP-bd_ACP"/>
</dbReference>
<sequence length="919" mass="97057">MNQTTRPTPGATSEPVAVVGMAGRFPGAASTDELWQGLLDGVESVRRFSDEEMAAAGVSPERITSAGRVPRGADLADADLFDAGFFGVTQRDARLMDPQHRVFLTCAWQALEDAGLAPHHAGGPVGVFASTSLSTYLLANVLRSAEYADAALSYPVMLGNDKDFLATRVSYKLDLRGPSMTVQTACSSSLTAVHMACQALARGEIRAALAGGVSITFPQTSGYEYQEGGILSRDGHCRVFDARSAGTIKGNGCGVVVLKRLADALEDGDRVYAVIRGTAVNNDGSDKIGFTAPGPQGQRAVIRAALDASGLPASDIGYVETHGTGTAVGDPLELHALTAAYREAGGPAPDCAIGSLKANIGHLDAAAGVTGLIKAALALHHQKVPRQINYDTPNPHLRLDEQPYEVPTESLAYPPTAPLRAAAVSSFGLGGTNAHAVLAAPPVREEPPAGQPGVRYPVVLSARDAEALADQVRGLRALLDGAEPPAVRDIAYTLLTGRALLPVRHVFEAATHDELREGLDAYLAGAHPGAALPEDGWAHGAALKVSLPGHPLRPERHWIEPDTRAGAVAAAPAATPAAEAAEIVAAVEAADDQVLERVLALLEQGLGIDQLAPDDDFYELGGDSMLAVEIVTALRDLFGVEVDVDEFAGLRTPDEMAAHIRAALAGTSAAHSGITAVRKGTGTPVYLVPPAGGTNFLYFRLADQTAPGVPLRALSFPGDAALRPATLRELAALYVEWIRREQPQGPYRLGGYSFGGNVAFEMALQLQRAGEQVELLLMLDTHVPETYVGGHLDAEEFEAVFPVLFEAAAVRGVDPRMLRERGFLDVWQHNHDLLKGYYPDRRFDGDLVLLQAEEPEGNALLDALRMNPRDKSLWGAHITGHLVVEKVPGDHFSMFDEGDRIARLGAALGSALAPYGQEG</sequence>
<protein>
    <submittedName>
        <fullName evidence="7">Beta-ketoacyl synthase N-terminal-like domain-containing protein</fullName>
    </submittedName>
</protein>
<accession>A0ABV3LXT6</accession>
<dbReference type="InterPro" id="IPR016039">
    <property type="entry name" value="Thiolase-like"/>
</dbReference>
<dbReference type="PROSITE" id="PS00012">
    <property type="entry name" value="PHOSPHOPANTETHEINE"/>
    <property type="match status" value="1"/>
</dbReference>
<dbReference type="SMART" id="SM00825">
    <property type="entry name" value="PKS_KS"/>
    <property type="match status" value="1"/>
</dbReference>
<dbReference type="InterPro" id="IPR014030">
    <property type="entry name" value="Ketoacyl_synth_N"/>
</dbReference>
<dbReference type="Proteomes" id="UP001553843">
    <property type="component" value="Unassembled WGS sequence"/>
</dbReference>
<dbReference type="Pfam" id="PF00975">
    <property type="entry name" value="Thioesterase"/>
    <property type="match status" value="1"/>
</dbReference>
<gene>
    <name evidence="7" type="ORF">AB0887_17940</name>
</gene>
<name>A0ABV3LXT6_9ACTN</name>
<dbReference type="InterPro" id="IPR014031">
    <property type="entry name" value="Ketoacyl_synth_C"/>
</dbReference>
<dbReference type="Gene3D" id="3.40.47.10">
    <property type="match status" value="1"/>
</dbReference>
<dbReference type="InterPro" id="IPR020802">
    <property type="entry name" value="TesA-like"/>
</dbReference>
<dbReference type="SMART" id="SM00823">
    <property type="entry name" value="PKS_PP"/>
    <property type="match status" value="1"/>
</dbReference>
<evidence type="ECO:0000259" key="5">
    <source>
        <dbReference type="PROSITE" id="PS50075"/>
    </source>
</evidence>
<evidence type="ECO:0000313" key="7">
    <source>
        <dbReference type="EMBL" id="MEW2363814.1"/>
    </source>
</evidence>
<dbReference type="PANTHER" id="PTHR43775:SF37">
    <property type="entry name" value="SI:DKEY-61P9.11"/>
    <property type="match status" value="1"/>
</dbReference>
<feature type="domain" description="Ketosynthase family 3 (KS3)" evidence="6">
    <location>
        <begin position="13"/>
        <end position="440"/>
    </location>
</feature>
<dbReference type="InterPro" id="IPR036736">
    <property type="entry name" value="ACP-like_sf"/>
</dbReference>
<dbReference type="PANTHER" id="PTHR43775">
    <property type="entry name" value="FATTY ACID SYNTHASE"/>
    <property type="match status" value="1"/>
</dbReference>
<evidence type="ECO:0000259" key="6">
    <source>
        <dbReference type="PROSITE" id="PS52004"/>
    </source>
</evidence>
<proteinExistence type="predicted"/>
<organism evidence="7 8">
    <name type="scientific">Streptomyces huasconensis</name>
    <dbReference type="NCBI Taxonomy" id="1854574"/>
    <lineage>
        <taxon>Bacteria</taxon>
        <taxon>Bacillati</taxon>
        <taxon>Actinomycetota</taxon>
        <taxon>Actinomycetes</taxon>
        <taxon>Kitasatosporales</taxon>
        <taxon>Streptomycetaceae</taxon>
        <taxon>Streptomyces</taxon>
    </lineage>
</organism>
<comment type="caution">
    <text evidence="7">The sequence shown here is derived from an EMBL/GenBank/DDBJ whole genome shotgun (WGS) entry which is preliminary data.</text>
</comment>
<evidence type="ECO:0000256" key="1">
    <source>
        <dbReference type="ARBA" id="ARBA00022450"/>
    </source>
</evidence>